<dbReference type="RefSeq" id="WP_154575889.1">
    <property type="nucleotide sequence ID" value="NZ_VUMO01000003.1"/>
</dbReference>
<dbReference type="InterPro" id="IPR025427">
    <property type="entry name" value="DUF4160"/>
</dbReference>
<dbReference type="EMBL" id="VUMO01000003">
    <property type="protein sequence ID" value="MSS19482.1"/>
    <property type="molecule type" value="Genomic_DNA"/>
</dbReference>
<reference evidence="1 2" key="1">
    <citation type="submission" date="2019-08" db="EMBL/GenBank/DDBJ databases">
        <title>In-depth cultivation of the pig gut microbiome towards novel bacterial diversity and tailored functional studies.</title>
        <authorList>
            <person name="Wylensek D."/>
            <person name="Hitch T.C.A."/>
            <person name="Clavel T."/>
        </authorList>
    </citation>
    <scope>NUCLEOTIDE SEQUENCE [LARGE SCALE GENOMIC DNA]</scope>
    <source>
        <strain evidence="1 2">RF-744-FAT-4</strain>
    </source>
</reference>
<evidence type="ECO:0000313" key="2">
    <source>
        <dbReference type="Proteomes" id="UP000461754"/>
    </source>
</evidence>
<dbReference type="Proteomes" id="UP000461754">
    <property type="component" value="Unassembled WGS sequence"/>
</dbReference>
<organism evidence="1 2">
    <name type="scientific">Pseudoramibacter porci</name>
    <dbReference type="NCBI Taxonomy" id="2606631"/>
    <lineage>
        <taxon>Bacteria</taxon>
        <taxon>Bacillati</taxon>
        <taxon>Bacillota</taxon>
        <taxon>Clostridia</taxon>
        <taxon>Eubacteriales</taxon>
        <taxon>Eubacteriaceae</taxon>
        <taxon>Pseudoramibacter</taxon>
    </lineage>
</organism>
<gene>
    <name evidence="1" type="ORF">FYJ52_03515</name>
</gene>
<comment type="caution">
    <text evidence="1">The sequence shown here is derived from an EMBL/GenBank/DDBJ whole genome shotgun (WGS) entry which is preliminary data.</text>
</comment>
<dbReference type="AlphaFoldDB" id="A0A7X2NF78"/>
<proteinExistence type="predicted"/>
<evidence type="ECO:0000313" key="1">
    <source>
        <dbReference type="EMBL" id="MSS19482.1"/>
    </source>
</evidence>
<keyword evidence="2" id="KW-1185">Reference proteome</keyword>
<sequence>MPTLARFYGITMRMYYQQSEHNPPHVHAQYGDMSAEIEIKTGEILDGNLPKKALALVSKWVHLHQGELLDIWETQEFKEIAPLEK</sequence>
<dbReference type="Pfam" id="PF13711">
    <property type="entry name" value="DUF4160"/>
    <property type="match status" value="1"/>
</dbReference>
<name>A0A7X2NF78_9FIRM</name>
<protein>
    <submittedName>
        <fullName evidence="1">DUF4160 domain-containing protein</fullName>
    </submittedName>
</protein>
<accession>A0A7X2NF78</accession>